<organism evidence="3 4">
    <name type="scientific">Pseudomassariella vexata</name>
    <dbReference type="NCBI Taxonomy" id="1141098"/>
    <lineage>
        <taxon>Eukaryota</taxon>
        <taxon>Fungi</taxon>
        <taxon>Dikarya</taxon>
        <taxon>Ascomycota</taxon>
        <taxon>Pezizomycotina</taxon>
        <taxon>Sordariomycetes</taxon>
        <taxon>Xylariomycetidae</taxon>
        <taxon>Amphisphaeriales</taxon>
        <taxon>Pseudomassariaceae</taxon>
        <taxon>Pseudomassariella</taxon>
    </lineage>
</organism>
<dbReference type="Gene3D" id="2.120.10.30">
    <property type="entry name" value="TolB, C-terminal domain"/>
    <property type="match status" value="1"/>
</dbReference>
<accession>A0A1Y2DKF6</accession>
<keyword evidence="4" id="KW-1185">Reference proteome</keyword>
<dbReference type="InterPro" id="IPR011042">
    <property type="entry name" value="6-blade_b-propeller_TolB-like"/>
</dbReference>
<sequence length="391" mass="40894">MASYVITGLVLVPLLVTAQGLNGILPISPVDVAINNVTIIASTQVATSPFQVYSEPFLTILGASPSLTVVYNATFPAFHEAGIVTSLEPLTFYSSSNQFDTASLSPASNNKTVVVSRTTFSNTTGWASEIINNNTAPLTLANGGFQFQDGILWAAQGNLSSPAGAALVYLPTNPPPSNTTAATLILNNYMGSPLNSPNDIFVTRKGAVYFTDPQIGFIQNVRPIPTMPSLVYGFVPGSTDIRVVADDIELPNGVTFSPDENTVYITEAGAAVSSDILPAGKSIYAFDVRYNSPNDTIASFVNRRIFAVPSAGIGDGIHCDTNGNVWVGTGDGVDVYGASGRLLGKVLVEGGVANFGFASNGQVLLMAENLLYSLQVDASVQPAVAVGERRG</sequence>
<dbReference type="InterPro" id="IPR013658">
    <property type="entry name" value="SGL"/>
</dbReference>
<dbReference type="RefSeq" id="XP_040712265.1">
    <property type="nucleotide sequence ID" value="XM_040863069.1"/>
</dbReference>
<reference evidence="3 4" key="1">
    <citation type="submission" date="2016-07" db="EMBL/GenBank/DDBJ databases">
        <title>Pervasive Adenine N6-methylation of Active Genes in Fungi.</title>
        <authorList>
            <consortium name="DOE Joint Genome Institute"/>
            <person name="Mondo S.J."/>
            <person name="Dannebaum R.O."/>
            <person name="Kuo R.C."/>
            <person name="Labutti K."/>
            <person name="Haridas S."/>
            <person name="Kuo A."/>
            <person name="Salamov A."/>
            <person name="Ahrendt S.R."/>
            <person name="Lipzen A."/>
            <person name="Sullivan W."/>
            <person name="Andreopoulos W.B."/>
            <person name="Clum A."/>
            <person name="Lindquist E."/>
            <person name="Daum C."/>
            <person name="Ramamoorthy G.K."/>
            <person name="Gryganskyi A."/>
            <person name="Culley D."/>
            <person name="Magnuson J.K."/>
            <person name="James T.Y."/>
            <person name="O'Malley M.A."/>
            <person name="Stajich J.E."/>
            <person name="Spatafora J.W."/>
            <person name="Visel A."/>
            <person name="Grigoriev I.V."/>
        </authorList>
    </citation>
    <scope>NUCLEOTIDE SEQUENCE [LARGE SCALE GENOMIC DNA]</scope>
    <source>
        <strain evidence="3 4">CBS 129021</strain>
    </source>
</reference>
<dbReference type="PANTHER" id="PTHR47064">
    <property type="entry name" value="PUTATIVE (AFU_ORTHOLOGUE AFUA_1G08990)-RELATED"/>
    <property type="match status" value="1"/>
</dbReference>
<dbReference type="OrthoDB" id="423498at2759"/>
<gene>
    <name evidence="3" type="ORF">BCR38DRAFT_477294</name>
</gene>
<dbReference type="SUPFAM" id="SSF63829">
    <property type="entry name" value="Calcium-dependent phosphotriesterase"/>
    <property type="match status" value="1"/>
</dbReference>
<proteinExistence type="predicted"/>
<dbReference type="Pfam" id="PF08450">
    <property type="entry name" value="SGL"/>
    <property type="match status" value="1"/>
</dbReference>
<dbReference type="STRING" id="1141098.A0A1Y2DKF6"/>
<dbReference type="GeneID" id="63779281"/>
<evidence type="ECO:0000259" key="2">
    <source>
        <dbReference type="Pfam" id="PF08450"/>
    </source>
</evidence>
<feature type="chain" id="PRO_5010985164" description="SMP-30/Gluconolactonase/LRE-like region domain-containing protein" evidence="1">
    <location>
        <begin position="19"/>
        <end position="391"/>
    </location>
</feature>
<protein>
    <recommendedName>
        <fullName evidence="2">SMP-30/Gluconolactonase/LRE-like region domain-containing protein</fullName>
    </recommendedName>
</protein>
<dbReference type="PANTHER" id="PTHR47064:SF2">
    <property type="entry name" value="SMP-30_GLUCONOLACTONASE_LRE-LIKE REGION DOMAIN-CONTAINING PROTEIN-RELATED"/>
    <property type="match status" value="1"/>
</dbReference>
<dbReference type="Proteomes" id="UP000193689">
    <property type="component" value="Unassembled WGS sequence"/>
</dbReference>
<dbReference type="InParanoid" id="A0A1Y2DKF6"/>
<name>A0A1Y2DKF6_9PEZI</name>
<dbReference type="AlphaFoldDB" id="A0A1Y2DKF6"/>
<dbReference type="EMBL" id="MCFJ01000013">
    <property type="protein sequence ID" value="ORY59691.1"/>
    <property type="molecule type" value="Genomic_DNA"/>
</dbReference>
<evidence type="ECO:0000313" key="4">
    <source>
        <dbReference type="Proteomes" id="UP000193689"/>
    </source>
</evidence>
<keyword evidence="1" id="KW-0732">Signal</keyword>
<dbReference type="InterPro" id="IPR052988">
    <property type="entry name" value="Oryzine_lactonohydrolase"/>
</dbReference>
<feature type="signal peptide" evidence="1">
    <location>
        <begin position="1"/>
        <end position="18"/>
    </location>
</feature>
<feature type="domain" description="SMP-30/Gluconolactonase/LRE-like region" evidence="2">
    <location>
        <begin position="179"/>
        <end position="348"/>
    </location>
</feature>
<evidence type="ECO:0000256" key="1">
    <source>
        <dbReference type="SAM" id="SignalP"/>
    </source>
</evidence>
<evidence type="ECO:0000313" key="3">
    <source>
        <dbReference type="EMBL" id="ORY59691.1"/>
    </source>
</evidence>
<comment type="caution">
    <text evidence="3">The sequence shown here is derived from an EMBL/GenBank/DDBJ whole genome shotgun (WGS) entry which is preliminary data.</text>
</comment>